<dbReference type="CDD" id="cd01167">
    <property type="entry name" value="bac_FRK"/>
    <property type="match status" value="1"/>
</dbReference>
<comment type="caution">
    <text evidence="5">The sequence shown here is derived from an EMBL/GenBank/DDBJ whole genome shotgun (WGS) entry which is preliminary data.</text>
</comment>
<dbReference type="SUPFAM" id="SSF53613">
    <property type="entry name" value="Ribokinase-like"/>
    <property type="match status" value="1"/>
</dbReference>
<evidence type="ECO:0000259" key="4">
    <source>
        <dbReference type="Pfam" id="PF00294"/>
    </source>
</evidence>
<evidence type="ECO:0000256" key="1">
    <source>
        <dbReference type="ARBA" id="ARBA00010688"/>
    </source>
</evidence>
<proteinExistence type="inferred from homology"/>
<keyword evidence="3 5" id="KW-0418">Kinase</keyword>
<organism evidence="5 6">
    <name type="scientific">Nibrella saemangeumensis</name>
    <dbReference type="NCBI Taxonomy" id="1084526"/>
    <lineage>
        <taxon>Bacteria</taxon>
        <taxon>Pseudomonadati</taxon>
        <taxon>Bacteroidota</taxon>
        <taxon>Cytophagia</taxon>
        <taxon>Cytophagales</taxon>
        <taxon>Spirosomataceae</taxon>
        <taxon>Nibrella</taxon>
    </lineage>
</organism>
<evidence type="ECO:0000256" key="3">
    <source>
        <dbReference type="ARBA" id="ARBA00022777"/>
    </source>
</evidence>
<evidence type="ECO:0000313" key="5">
    <source>
        <dbReference type="EMBL" id="GAA4466502.1"/>
    </source>
</evidence>
<keyword evidence="2" id="KW-0808">Transferase</keyword>
<dbReference type="InterPro" id="IPR029056">
    <property type="entry name" value="Ribokinase-like"/>
</dbReference>
<dbReference type="EMBL" id="BAABHD010000081">
    <property type="protein sequence ID" value="GAA4466502.1"/>
    <property type="molecule type" value="Genomic_DNA"/>
</dbReference>
<evidence type="ECO:0000313" key="6">
    <source>
        <dbReference type="Proteomes" id="UP001501175"/>
    </source>
</evidence>
<accession>A0ABP8NIZ7</accession>
<dbReference type="Gene3D" id="3.40.1190.20">
    <property type="match status" value="1"/>
</dbReference>
<keyword evidence="6" id="KW-1185">Reference proteome</keyword>
<dbReference type="GO" id="GO:0016301">
    <property type="term" value="F:kinase activity"/>
    <property type="evidence" value="ECO:0007669"/>
    <property type="project" value="UniProtKB-KW"/>
</dbReference>
<dbReference type="Pfam" id="PF00294">
    <property type="entry name" value="PfkB"/>
    <property type="match status" value="1"/>
</dbReference>
<dbReference type="InterPro" id="IPR050306">
    <property type="entry name" value="PfkB_Carbo_kinase"/>
</dbReference>
<protein>
    <submittedName>
        <fullName evidence="5">Carbohydrate kinase</fullName>
    </submittedName>
</protein>
<dbReference type="PANTHER" id="PTHR43085">
    <property type="entry name" value="HEXOKINASE FAMILY MEMBER"/>
    <property type="match status" value="1"/>
</dbReference>
<dbReference type="PROSITE" id="PS00583">
    <property type="entry name" value="PFKB_KINASES_1"/>
    <property type="match status" value="1"/>
</dbReference>
<dbReference type="InterPro" id="IPR011611">
    <property type="entry name" value="PfkB_dom"/>
</dbReference>
<feature type="domain" description="Carbohydrate kinase PfkB" evidence="4">
    <location>
        <begin position="19"/>
        <end position="282"/>
    </location>
</feature>
<sequence>MTPTLICFGEILWDVLPTGKQAGGAPMNVAVHLRNFGLDAQLISRVGTDDLGRELVEFLEAKSLPTTYVQTSYTHLTGVAKANITDRNEVIYKLLQPVAYDYIQFDDTLKNLCRGAVLVYGSLAARSQTTRETLFQLLDEASLRIFDVNLRAPHYTREVIEGLMKKADILKVNHNELADIVGWYSGQTDEQEAMNLLRQRYALRAVCLTRGENGAALLDETGYYESPGVPVQVEDTIGSGDAFLAAFLKMYLAGETPKQTLRYACAVGAYVATQRGATPIIPETIPGYNAITTNQTL</sequence>
<gene>
    <name evidence="5" type="ORF">GCM10023189_48630</name>
</gene>
<name>A0ABP8NIZ7_9BACT</name>
<dbReference type="InterPro" id="IPR002173">
    <property type="entry name" value="Carboh/pur_kinase_PfkB_CS"/>
</dbReference>
<dbReference type="PANTHER" id="PTHR43085:SF57">
    <property type="entry name" value="CARBOHYDRATE KINASE PFKB DOMAIN-CONTAINING PROTEIN"/>
    <property type="match status" value="1"/>
</dbReference>
<dbReference type="PROSITE" id="PS00584">
    <property type="entry name" value="PFKB_KINASES_2"/>
    <property type="match status" value="1"/>
</dbReference>
<dbReference type="Proteomes" id="UP001501175">
    <property type="component" value="Unassembled WGS sequence"/>
</dbReference>
<dbReference type="RefSeq" id="WP_345247965.1">
    <property type="nucleotide sequence ID" value="NZ_BAABHD010000081.1"/>
</dbReference>
<reference evidence="6" key="1">
    <citation type="journal article" date="2019" name="Int. J. Syst. Evol. Microbiol.">
        <title>The Global Catalogue of Microorganisms (GCM) 10K type strain sequencing project: providing services to taxonomists for standard genome sequencing and annotation.</title>
        <authorList>
            <consortium name="The Broad Institute Genomics Platform"/>
            <consortium name="The Broad Institute Genome Sequencing Center for Infectious Disease"/>
            <person name="Wu L."/>
            <person name="Ma J."/>
        </authorList>
    </citation>
    <scope>NUCLEOTIDE SEQUENCE [LARGE SCALE GENOMIC DNA]</scope>
    <source>
        <strain evidence="6">JCM 17927</strain>
    </source>
</reference>
<evidence type="ECO:0000256" key="2">
    <source>
        <dbReference type="ARBA" id="ARBA00022679"/>
    </source>
</evidence>
<comment type="similarity">
    <text evidence="1">Belongs to the carbohydrate kinase PfkB family.</text>
</comment>